<dbReference type="InterPro" id="IPR000086">
    <property type="entry name" value="NUDIX_hydrolase_dom"/>
</dbReference>
<name>A0A0M9BN66_9BACL</name>
<dbReference type="Pfam" id="PF00293">
    <property type="entry name" value="NUDIX"/>
    <property type="match status" value="1"/>
</dbReference>
<comment type="cofactor">
    <cofactor evidence="1">
        <name>Mg(2+)</name>
        <dbReference type="ChEBI" id="CHEBI:18420"/>
    </cofactor>
</comment>
<proteinExistence type="inferred from homology"/>
<sequence>MSVSQAKVIADASVQPRIGVGAVILNERNEVLLVWRNRQPEQYSWSIPGGKVDPYESLETAIIREIKEEVDLDIAIEGLLCTAETIRPEQEEHWISVLYFTRVIRGIARNLEEGGAIGEIGWFPLNDLPSPLASFTVPGLQAIKQLYSQD</sequence>
<evidence type="ECO:0000259" key="4">
    <source>
        <dbReference type="PROSITE" id="PS51462"/>
    </source>
</evidence>
<dbReference type="PATRIC" id="fig|1705561.3.peg.3291"/>
<dbReference type="EMBL" id="LITU01000060">
    <property type="protein sequence ID" value="KOY15603.1"/>
    <property type="molecule type" value="Genomic_DNA"/>
</dbReference>
<dbReference type="AlphaFoldDB" id="A0A0M9BN66"/>
<evidence type="ECO:0000256" key="2">
    <source>
        <dbReference type="ARBA" id="ARBA00022801"/>
    </source>
</evidence>
<evidence type="ECO:0000313" key="6">
    <source>
        <dbReference type="Proteomes" id="UP000037688"/>
    </source>
</evidence>
<dbReference type="InterPro" id="IPR015797">
    <property type="entry name" value="NUDIX_hydrolase-like_dom_sf"/>
</dbReference>
<evidence type="ECO:0000313" key="5">
    <source>
        <dbReference type="EMBL" id="KOY15603.1"/>
    </source>
</evidence>
<dbReference type="Proteomes" id="UP000037688">
    <property type="component" value="Unassembled WGS sequence"/>
</dbReference>
<keyword evidence="6" id="KW-1185">Reference proteome</keyword>
<dbReference type="PROSITE" id="PS51462">
    <property type="entry name" value="NUDIX"/>
    <property type="match status" value="1"/>
</dbReference>
<dbReference type="PANTHER" id="PTHR43046">
    <property type="entry name" value="GDP-MANNOSE MANNOSYL HYDROLASE"/>
    <property type="match status" value="1"/>
</dbReference>
<feature type="domain" description="Nudix hydrolase" evidence="4">
    <location>
        <begin position="15"/>
        <end position="145"/>
    </location>
</feature>
<accession>A0A0M9BN66</accession>
<dbReference type="Gene3D" id="3.90.79.10">
    <property type="entry name" value="Nucleoside Triphosphate Pyrophosphohydrolase"/>
    <property type="match status" value="1"/>
</dbReference>
<organism evidence="5 6">
    <name type="scientific">Paenibacillus xylanivorans</name>
    <dbReference type="NCBI Taxonomy" id="1705561"/>
    <lineage>
        <taxon>Bacteria</taxon>
        <taxon>Bacillati</taxon>
        <taxon>Bacillota</taxon>
        <taxon>Bacilli</taxon>
        <taxon>Bacillales</taxon>
        <taxon>Paenibacillaceae</taxon>
        <taxon>Paenibacillus</taxon>
    </lineage>
</organism>
<protein>
    <submittedName>
        <fullName evidence="5">DNA mismatch repair protein MutT</fullName>
    </submittedName>
</protein>
<dbReference type="GO" id="GO:0016787">
    <property type="term" value="F:hydrolase activity"/>
    <property type="evidence" value="ECO:0007669"/>
    <property type="project" value="UniProtKB-KW"/>
</dbReference>
<dbReference type="InterPro" id="IPR020084">
    <property type="entry name" value="NUDIX_hydrolase_CS"/>
</dbReference>
<dbReference type="PRINTS" id="PR00502">
    <property type="entry name" value="NUDIXFAMILY"/>
</dbReference>
<dbReference type="InterPro" id="IPR020476">
    <property type="entry name" value="Nudix_hydrolase"/>
</dbReference>
<gene>
    <name evidence="5" type="ORF">AMS66_16115</name>
</gene>
<evidence type="ECO:0000256" key="3">
    <source>
        <dbReference type="RuleBase" id="RU003476"/>
    </source>
</evidence>
<keyword evidence="2 3" id="KW-0378">Hydrolase</keyword>
<comment type="caution">
    <text evidence="5">The sequence shown here is derived from an EMBL/GenBank/DDBJ whole genome shotgun (WGS) entry which is preliminary data.</text>
</comment>
<dbReference type="PANTHER" id="PTHR43046:SF14">
    <property type="entry name" value="MUTT_NUDIX FAMILY PROTEIN"/>
    <property type="match status" value="1"/>
</dbReference>
<dbReference type="PROSITE" id="PS00893">
    <property type="entry name" value="NUDIX_BOX"/>
    <property type="match status" value="1"/>
</dbReference>
<reference evidence="5 6" key="1">
    <citation type="submission" date="2015-08" db="EMBL/GenBank/DDBJ databases">
        <title>Draft genome sequence of cellulolytic and xylanolytic Paenibacillus sp. A59, isolated from a decaying forest soil from Patagonia, Argentina.</title>
        <authorList>
            <person name="Ghio S."/>
            <person name="Caceres A.M."/>
            <person name="Talia P."/>
            <person name="Grasso D."/>
            <person name="Campos E."/>
        </authorList>
    </citation>
    <scope>NUCLEOTIDE SEQUENCE [LARGE SCALE GENOMIC DNA]</scope>
    <source>
        <strain evidence="5 6">A59</strain>
    </source>
</reference>
<comment type="similarity">
    <text evidence="3">Belongs to the Nudix hydrolase family.</text>
</comment>
<evidence type="ECO:0000256" key="1">
    <source>
        <dbReference type="ARBA" id="ARBA00001946"/>
    </source>
</evidence>
<dbReference type="SUPFAM" id="SSF55811">
    <property type="entry name" value="Nudix"/>
    <property type="match status" value="1"/>
</dbReference>